<dbReference type="AlphaFoldDB" id="A0A4Y7SLV4"/>
<protein>
    <submittedName>
        <fullName evidence="1">Uncharacterized protein</fullName>
    </submittedName>
</protein>
<comment type="caution">
    <text evidence="1">The sequence shown here is derived from an EMBL/GenBank/DDBJ whole genome shotgun (WGS) entry which is preliminary data.</text>
</comment>
<dbReference type="Proteomes" id="UP000298030">
    <property type="component" value="Unassembled WGS sequence"/>
</dbReference>
<reference evidence="1 2" key="1">
    <citation type="journal article" date="2019" name="Nat. Ecol. Evol.">
        <title>Megaphylogeny resolves global patterns of mushroom evolution.</title>
        <authorList>
            <person name="Varga T."/>
            <person name="Krizsan K."/>
            <person name="Foldi C."/>
            <person name="Dima B."/>
            <person name="Sanchez-Garcia M."/>
            <person name="Sanchez-Ramirez S."/>
            <person name="Szollosi G.J."/>
            <person name="Szarkandi J.G."/>
            <person name="Papp V."/>
            <person name="Albert L."/>
            <person name="Andreopoulos W."/>
            <person name="Angelini C."/>
            <person name="Antonin V."/>
            <person name="Barry K.W."/>
            <person name="Bougher N.L."/>
            <person name="Buchanan P."/>
            <person name="Buyck B."/>
            <person name="Bense V."/>
            <person name="Catcheside P."/>
            <person name="Chovatia M."/>
            <person name="Cooper J."/>
            <person name="Damon W."/>
            <person name="Desjardin D."/>
            <person name="Finy P."/>
            <person name="Geml J."/>
            <person name="Haridas S."/>
            <person name="Hughes K."/>
            <person name="Justo A."/>
            <person name="Karasinski D."/>
            <person name="Kautmanova I."/>
            <person name="Kiss B."/>
            <person name="Kocsube S."/>
            <person name="Kotiranta H."/>
            <person name="LaButti K.M."/>
            <person name="Lechner B.E."/>
            <person name="Liimatainen K."/>
            <person name="Lipzen A."/>
            <person name="Lukacs Z."/>
            <person name="Mihaltcheva S."/>
            <person name="Morgado L.N."/>
            <person name="Niskanen T."/>
            <person name="Noordeloos M.E."/>
            <person name="Ohm R.A."/>
            <person name="Ortiz-Santana B."/>
            <person name="Ovrebo C."/>
            <person name="Racz N."/>
            <person name="Riley R."/>
            <person name="Savchenko A."/>
            <person name="Shiryaev A."/>
            <person name="Soop K."/>
            <person name="Spirin V."/>
            <person name="Szebenyi C."/>
            <person name="Tomsovsky M."/>
            <person name="Tulloss R.E."/>
            <person name="Uehling J."/>
            <person name="Grigoriev I.V."/>
            <person name="Vagvolgyi C."/>
            <person name="Papp T."/>
            <person name="Martin F.M."/>
            <person name="Miettinen O."/>
            <person name="Hibbett D.S."/>
            <person name="Nagy L.G."/>
        </authorList>
    </citation>
    <scope>NUCLEOTIDE SEQUENCE [LARGE SCALE GENOMIC DNA]</scope>
    <source>
        <strain evidence="1 2">FP101781</strain>
    </source>
</reference>
<dbReference type="EMBL" id="QPFP01000087">
    <property type="protein sequence ID" value="TEB22701.1"/>
    <property type="molecule type" value="Genomic_DNA"/>
</dbReference>
<gene>
    <name evidence="1" type="ORF">FA13DRAFT_1475777</name>
</gene>
<sequence length="104" mass="11927">MSSWVIRRLFLSFPLPVLFPYLFRAFPTSPRRLLYPTSVSFLPLVPVVCCVVPSPTPPSVVLSDPSPLFFPRLPRLPSFHSLVLSPSELTSSAYRERRSHFRRL</sequence>
<accession>A0A4Y7SLV4</accession>
<proteinExistence type="predicted"/>
<keyword evidence="2" id="KW-1185">Reference proteome</keyword>
<evidence type="ECO:0000313" key="1">
    <source>
        <dbReference type="EMBL" id="TEB22701.1"/>
    </source>
</evidence>
<organism evidence="1 2">
    <name type="scientific">Coprinellus micaceus</name>
    <name type="common">Glistening ink-cap mushroom</name>
    <name type="synonym">Coprinus micaceus</name>
    <dbReference type="NCBI Taxonomy" id="71717"/>
    <lineage>
        <taxon>Eukaryota</taxon>
        <taxon>Fungi</taxon>
        <taxon>Dikarya</taxon>
        <taxon>Basidiomycota</taxon>
        <taxon>Agaricomycotina</taxon>
        <taxon>Agaricomycetes</taxon>
        <taxon>Agaricomycetidae</taxon>
        <taxon>Agaricales</taxon>
        <taxon>Agaricineae</taxon>
        <taxon>Psathyrellaceae</taxon>
        <taxon>Coprinellus</taxon>
    </lineage>
</organism>
<evidence type="ECO:0000313" key="2">
    <source>
        <dbReference type="Proteomes" id="UP000298030"/>
    </source>
</evidence>
<name>A0A4Y7SLV4_COPMI</name>